<proteinExistence type="predicted"/>
<sequence length="94" mass="10865">MKERLCQMPSEYADQPTVTITLEIPAKLLEEVKEAAVLDETDYKQIINCYIQQGLSESRSEVKRMKFEEHAKEILTRHGVDSTAVDEILHKVQF</sequence>
<dbReference type="EMBL" id="FNJI01000024">
    <property type="protein sequence ID" value="SDP53910.1"/>
    <property type="molecule type" value="Genomic_DNA"/>
</dbReference>
<evidence type="ECO:0008006" key="3">
    <source>
        <dbReference type="Google" id="ProtNLM"/>
    </source>
</evidence>
<dbReference type="AlphaFoldDB" id="A0A1H0TJQ1"/>
<dbReference type="OrthoDB" id="5432217at2"/>
<keyword evidence="2" id="KW-1185">Reference proteome</keyword>
<evidence type="ECO:0000313" key="2">
    <source>
        <dbReference type="Proteomes" id="UP000199073"/>
    </source>
</evidence>
<reference evidence="1 2" key="1">
    <citation type="submission" date="2016-10" db="EMBL/GenBank/DDBJ databases">
        <authorList>
            <person name="de Groot N.N."/>
        </authorList>
    </citation>
    <scope>NUCLEOTIDE SEQUENCE [LARGE SCALE GENOMIC DNA]</scope>
    <source>
        <strain evidence="1 2">DSM 12130</strain>
    </source>
</reference>
<name>A0A1H0TJQ1_9BACT</name>
<dbReference type="Proteomes" id="UP000199073">
    <property type="component" value="Unassembled WGS sequence"/>
</dbReference>
<evidence type="ECO:0000313" key="1">
    <source>
        <dbReference type="EMBL" id="SDP53910.1"/>
    </source>
</evidence>
<accession>A0A1H0TJQ1</accession>
<dbReference type="RefSeq" id="WP_092224483.1">
    <property type="nucleotide sequence ID" value="NZ_FNJI01000024.1"/>
</dbReference>
<gene>
    <name evidence="1" type="ORF">SAMN05660330_03126</name>
</gene>
<organism evidence="1 2">
    <name type="scientific">Desulforhopalus singaporensis</name>
    <dbReference type="NCBI Taxonomy" id="91360"/>
    <lineage>
        <taxon>Bacteria</taxon>
        <taxon>Pseudomonadati</taxon>
        <taxon>Thermodesulfobacteriota</taxon>
        <taxon>Desulfobulbia</taxon>
        <taxon>Desulfobulbales</taxon>
        <taxon>Desulfocapsaceae</taxon>
        <taxon>Desulforhopalus</taxon>
    </lineage>
</organism>
<protein>
    <recommendedName>
        <fullName evidence="3">CopG family transcriptional regulator</fullName>
    </recommendedName>
</protein>